<dbReference type="RefSeq" id="WP_283358370.1">
    <property type="nucleotide sequence ID" value="NZ_JASVEJ010000023.1"/>
</dbReference>
<dbReference type="PANTHER" id="PTHR36174">
    <property type="entry name" value="LIPID II:GLYCINE GLYCYLTRANSFERASE"/>
    <property type="match status" value="1"/>
</dbReference>
<keyword evidence="5" id="KW-0012">Acyltransferase</keyword>
<evidence type="ECO:0000256" key="6">
    <source>
        <dbReference type="ARBA" id="ARBA00023316"/>
    </source>
</evidence>
<name>A0ABT7LYG4_9CYAN</name>
<keyword evidence="3" id="KW-0133">Cell shape</keyword>
<evidence type="ECO:0000256" key="3">
    <source>
        <dbReference type="ARBA" id="ARBA00022960"/>
    </source>
</evidence>
<comment type="caution">
    <text evidence="8">The sequence shown here is derived from an EMBL/GenBank/DDBJ whole genome shotgun (WGS) entry which is preliminary data.</text>
</comment>
<dbReference type="PANTHER" id="PTHR36174:SF1">
    <property type="entry name" value="LIPID II:GLYCINE GLYCYLTRANSFERASE"/>
    <property type="match status" value="1"/>
</dbReference>
<feature type="domain" description="BioF2-like acetyltransferase" evidence="7">
    <location>
        <begin position="162"/>
        <end position="292"/>
    </location>
</feature>
<comment type="similarity">
    <text evidence="1">Belongs to the FemABX family.</text>
</comment>
<dbReference type="PROSITE" id="PS51191">
    <property type="entry name" value="FEMABX"/>
    <property type="match status" value="1"/>
</dbReference>
<keyword evidence="2" id="KW-0808">Transferase</keyword>
<proteinExistence type="inferred from homology"/>
<reference evidence="8 9" key="1">
    <citation type="submission" date="2023-06" db="EMBL/GenBank/DDBJ databases">
        <title>Whole genome sequence of Oscillatoria calcuttensis NRMC-F 0142.</title>
        <authorList>
            <person name="Shakena Fathima T."/>
            <person name="Muralitharan G."/>
            <person name="Thajuddin N."/>
        </authorList>
    </citation>
    <scope>NUCLEOTIDE SEQUENCE [LARGE SCALE GENOMIC DNA]</scope>
    <source>
        <strain evidence="8 9">NRMC-F 0142</strain>
    </source>
</reference>
<evidence type="ECO:0000313" key="8">
    <source>
        <dbReference type="EMBL" id="MDL5057052.1"/>
    </source>
</evidence>
<dbReference type="Proteomes" id="UP001230986">
    <property type="component" value="Unassembled WGS sequence"/>
</dbReference>
<evidence type="ECO:0000313" key="9">
    <source>
        <dbReference type="Proteomes" id="UP001230986"/>
    </source>
</evidence>
<evidence type="ECO:0000256" key="2">
    <source>
        <dbReference type="ARBA" id="ARBA00022679"/>
    </source>
</evidence>
<sequence length="382" mass="43936">MKTQIINLSSPLWQHFLSQLRHDVFHLPAYLALEAARIGATPQAFLAVQGSRKFFVPYLLRSCNELFNCEILPYPLYDVVSPYGYPGILMSEAAAQSPDFLLEALEQLILSFQSQQICSAFFRLHPFLNQNLSQVYPASICQETGETIGIDLTQSPEEIWRQTRSDHRKDINRHKRSGWVARMVPFANYMSEFIEIYRETMERVSAAQSYYFSYDYFSSLLALEEQLHLCIVEIDNRVASACLVTECCGIVNSFLGGTRNSFLKLAPEKLLFDYVRFWAKERGNEFFNMGGGVGSSKQDGVYYFKAGFSHQRRKFLTLRLIVDEQQYSRLVKLRSQSLNVSSDLLLKTSFFPSYRCSTNALKEVEQYSDRTLSGVENVPIFR</sequence>
<evidence type="ECO:0000256" key="1">
    <source>
        <dbReference type="ARBA" id="ARBA00009943"/>
    </source>
</evidence>
<dbReference type="InterPro" id="IPR003447">
    <property type="entry name" value="FEMABX"/>
</dbReference>
<dbReference type="EMBL" id="JASVEJ010000023">
    <property type="protein sequence ID" value="MDL5057052.1"/>
    <property type="molecule type" value="Genomic_DNA"/>
</dbReference>
<evidence type="ECO:0000256" key="5">
    <source>
        <dbReference type="ARBA" id="ARBA00023315"/>
    </source>
</evidence>
<dbReference type="InterPro" id="IPR038740">
    <property type="entry name" value="BioF2-like_GNAT_dom"/>
</dbReference>
<organism evidence="8 9">
    <name type="scientific">Geitlerinema calcuttense NRMC-F 0142</name>
    <dbReference type="NCBI Taxonomy" id="2922238"/>
    <lineage>
        <taxon>Bacteria</taxon>
        <taxon>Bacillati</taxon>
        <taxon>Cyanobacteriota</taxon>
        <taxon>Cyanophyceae</taxon>
        <taxon>Geitlerinematales</taxon>
        <taxon>Geitlerinemataceae</taxon>
        <taxon>Geitlerinema</taxon>
    </lineage>
</organism>
<evidence type="ECO:0000259" key="7">
    <source>
        <dbReference type="Pfam" id="PF13480"/>
    </source>
</evidence>
<dbReference type="Gene3D" id="3.40.630.30">
    <property type="match status" value="1"/>
</dbReference>
<accession>A0ABT7LYG4</accession>
<keyword evidence="9" id="KW-1185">Reference proteome</keyword>
<dbReference type="InterPro" id="IPR050644">
    <property type="entry name" value="PG_Glycine_Bridge_Synth"/>
</dbReference>
<evidence type="ECO:0000256" key="4">
    <source>
        <dbReference type="ARBA" id="ARBA00022984"/>
    </source>
</evidence>
<keyword evidence="6" id="KW-0961">Cell wall biogenesis/degradation</keyword>
<gene>
    <name evidence="8" type="ORF">QQ055_06185</name>
</gene>
<keyword evidence="4" id="KW-0573">Peptidoglycan synthesis</keyword>
<protein>
    <submittedName>
        <fullName evidence="8">Peptidoglycan bridge formation glycyltransferase FemA/FemB family protein</fullName>
    </submittedName>
</protein>
<dbReference type="Pfam" id="PF13480">
    <property type="entry name" value="Acetyltransf_6"/>
    <property type="match status" value="1"/>
</dbReference>
<dbReference type="SUPFAM" id="SSF55729">
    <property type="entry name" value="Acyl-CoA N-acyltransferases (Nat)"/>
    <property type="match status" value="1"/>
</dbReference>
<dbReference type="InterPro" id="IPR016181">
    <property type="entry name" value="Acyl_CoA_acyltransferase"/>
</dbReference>